<feature type="region of interest" description="Disordered" evidence="1">
    <location>
        <begin position="78"/>
        <end position="145"/>
    </location>
</feature>
<gene>
    <name evidence="2" type="ORF">GGQ80_002069</name>
</gene>
<feature type="region of interest" description="Disordered" evidence="1">
    <location>
        <begin position="211"/>
        <end position="250"/>
    </location>
</feature>
<name>A0A840F8Y2_9SPHN</name>
<dbReference type="Proteomes" id="UP000529795">
    <property type="component" value="Unassembled WGS sequence"/>
</dbReference>
<feature type="compositionally biased region" description="Basic and acidic residues" evidence="1">
    <location>
        <begin position="134"/>
        <end position="145"/>
    </location>
</feature>
<sequence length="250" mass="27233">MPATEKVVLAALADCADDDGITWIAVKSLRGKIDLITMTSLGERTIQGAIKSLCAAGHLARIEQPGRGCTYTVQPRSSCGAQDMRGAPDAEAPAPAAGEPSITPQSPSKATPSTEARPKRVTRKPMSPGAPATPEERITGQRGRRIDIDWQPAKPLPDAIAKVVDGWPPGRLAEEVAEFRDFWISEAGQRASKLDWDATWWNRLRELIKRDDRRAESENRRHGKRGRNDRGSGWAARPGMEGAEPAFLPD</sequence>
<dbReference type="EMBL" id="JACIEV010000005">
    <property type="protein sequence ID" value="MBB4154159.1"/>
    <property type="molecule type" value="Genomic_DNA"/>
</dbReference>
<reference evidence="2 3" key="1">
    <citation type="submission" date="2020-08" db="EMBL/GenBank/DDBJ databases">
        <title>Genomic Encyclopedia of Type Strains, Phase IV (KMG-IV): sequencing the most valuable type-strain genomes for metagenomic binning, comparative biology and taxonomic classification.</title>
        <authorList>
            <person name="Goeker M."/>
        </authorList>
    </citation>
    <scope>NUCLEOTIDE SEQUENCE [LARGE SCALE GENOMIC DNA]</scope>
    <source>
        <strain evidence="2 3">YC6723</strain>
    </source>
</reference>
<accession>A0A840F8Y2</accession>
<keyword evidence="3" id="KW-1185">Reference proteome</keyword>
<protein>
    <submittedName>
        <fullName evidence="2">Uncharacterized protein</fullName>
    </submittedName>
</protein>
<evidence type="ECO:0000256" key="1">
    <source>
        <dbReference type="SAM" id="MobiDB-lite"/>
    </source>
</evidence>
<feature type="compositionally biased region" description="Polar residues" evidence="1">
    <location>
        <begin position="102"/>
        <end position="114"/>
    </location>
</feature>
<dbReference type="AlphaFoldDB" id="A0A840F8Y2"/>
<feature type="compositionally biased region" description="Basic and acidic residues" evidence="1">
    <location>
        <begin position="211"/>
        <end position="230"/>
    </location>
</feature>
<evidence type="ECO:0000313" key="2">
    <source>
        <dbReference type="EMBL" id="MBB4154159.1"/>
    </source>
</evidence>
<comment type="caution">
    <text evidence="2">The sequence shown here is derived from an EMBL/GenBank/DDBJ whole genome shotgun (WGS) entry which is preliminary data.</text>
</comment>
<organism evidence="2 3">
    <name type="scientific">Sphingomonas jinjuensis</name>
    <dbReference type="NCBI Taxonomy" id="535907"/>
    <lineage>
        <taxon>Bacteria</taxon>
        <taxon>Pseudomonadati</taxon>
        <taxon>Pseudomonadota</taxon>
        <taxon>Alphaproteobacteria</taxon>
        <taxon>Sphingomonadales</taxon>
        <taxon>Sphingomonadaceae</taxon>
        <taxon>Sphingomonas</taxon>
    </lineage>
</organism>
<evidence type="ECO:0000313" key="3">
    <source>
        <dbReference type="Proteomes" id="UP000529795"/>
    </source>
</evidence>
<proteinExistence type="predicted"/>
<feature type="compositionally biased region" description="Low complexity" evidence="1">
    <location>
        <begin position="87"/>
        <end position="100"/>
    </location>
</feature>